<gene>
    <name evidence="1" type="ORF">N8T08_010769</name>
</gene>
<sequence>MACKLAAKGSILAIENEGAVIFGYNQQYPWYWADSGEPSQTPSIQDRSQATTGSSSHDSGYGKSVSSAVALDEDAAILLASDQGMAQTRYVESCPEAVHTSEAQQIEGLEGVPKEPRAMREAREREIVRVGERGRVSGETEQEDCEMDDDAAGCEGDSVSSVEEVSVKDLEAEPAGYSESLMWKNDDSEEDYSKLGWTPYGYGDLRSWSDEMDEVCNFDVALDEIDYACRKLEGIF</sequence>
<dbReference type="Proteomes" id="UP001177260">
    <property type="component" value="Unassembled WGS sequence"/>
</dbReference>
<keyword evidence="2" id="KW-1185">Reference proteome</keyword>
<evidence type="ECO:0000313" key="2">
    <source>
        <dbReference type="Proteomes" id="UP001177260"/>
    </source>
</evidence>
<dbReference type="EMBL" id="JAOPJF010000009">
    <property type="protein sequence ID" value="KAK1148130.1"/>
    <property type="molecule type" value="Genomic_DNA"/>
</dbReference>
<proteinExistence type="predicted"/>
<accession>A0ACC3BBV4</accession>
<protein>
    <submittedName>
        <fullName evidence="1">Uncharacterized protein</fullName>
    </submittedName>
</protein>
<comment type="caution">
    <text evidence="1">The sequence shown here is derived from an EMBL/GenBank/DDBJ whole genome shotgun (WGS) entry which is preliminary data.</text>
</comment>
<reference evidence="1 2" key="1">
    <citation type="journal article" date="2023" name="ACS Omega">
        <title>Identification of the Neoaspergillic Acid Biosynthesis Gene Cluster by Establishing an In Vitro CRISPR-Ribonucleoprotein Genetic System in Aspergillus melleus.</title>
        <authorList>
            <person name="Yuan B."/>
            <person name="Grau M.F."/>
            <person name="Murata R.M."/>
            <person name="Torok T."/>
            <person name="Venkateswaran K."/>
            <person name="Stajich J.E."/>
            <person name="Wang C.C.C."/>
        </authorList>
    </citation>
    <scope>NUCLEOTIDE SEQUENCE [LARGE SCALE GENOMIC DNA]</scope>
    <source>
        <strain evidence="1 2">IMV 1140</strain>
    </source>
</reference>
<evidence type="ECO:0000313" key="1">
    <source>
        <dbReference type="EMBL" id="KAK1148130.1"/>
    </source>
</evidence>
<organism evidence="1 2">
    <name type="scientific">Aspergillus melleus</name>
    <dbReference type="NCBI Taxonomy" id="138277"/>
    <lineage>
        <taxon>Eukaryota</taxon>
        <taxon>Fungi</taxon>
        <taxon>Dikarya</taxon>
        <taxon>Ascomycota</taxon>
        <taxon>Pezizomycotina</taxon>
        <taxon>Eurotiomycetes</taxon>
        <taxon>Eurotiomycetidae</taxon>
        <taxon>Eurotiales</taxon>
        <taxon>Aspergillaceae</taxon>
        <taxon>Aspergillus</taxon>
        <taxon>Aspergillus subgen. Circumdati</taxon>
    </lineage>
</organism>
<name>A0ACC3BBV4_9EURO</name>